<comment type="cofactor">
    <cofactor evidence="7">
        <name>Mg(2+)</name>
        <dbReference type="ChEBI" id="CHEBI:18420"/>
    </cofactor>
</comment>
<keyword evidence="7" id="KW-0479">Metal-binding</keyword>
<keyword evidence="4 8" id="KW-0812">Transmembrane</keyword>
<feature type="transmembrane region" description="Helical" evidence="8">
    <location>
        <begin position="227"/>
        <end position="248"/>
    </location>
</feature>
<keyword evidence="5 8" id="KW-1133">Transmembrane helix</keyword>
<evidence type="ECO:0000256" key="7">
    <source>
        <dbReference type="PIRSR" id="PIRSR600715-1"/>
    </source>
</evidence>
<evidence type="ECO:0000313" key="9">
    <source>
        <dbReference type="EMBL" id="SEF12170.1"/>
    </source>
</evidence>
<dbReference type="PROSITE" id="PS01348">
    <property type="entry name" value="MRAY_2"/>
    <property type="match status" value="1"/>
</dbReference>
<dbReference type="GO" id="GO:0009103">
    <property type="term" value="P:lipopolysaccharide biosynthetic process"/>
    <property type="evidence" value="ECO:0007669"/>
    <property type="project" value="TreeGrafter"/>
</dbReference>
<dbReference type="RefSeq" id="WP_093114427.1">
    <property type="nucleotide sequence ID" value="NZ_FNGG01000013.1"/>
</dbReference>
<evidence type="ECO:0000256" key="1">
    <source>
        <dbReference type="ARBA" id="ARBA00004651"/>
    </source>
</evidence>
<feature type="transmembrane region" description="Helical" evidence="8">
    <location>
        <begin position="90"/>
        <end position="106"/>
    </location>
</feature>
<feature type="transmembrane region" description="Helical" evidence="8">
    <location>
        <begin position="268"/>
        <end position="287"/>
    </location>
</feature>
<evidence type="ECO:0000256" key="5">
    <source>
        <dbReference type="ARBA" id="ARBA00022989"/>
    </source>
</evidence>
<dbReference type="EMBL" id="FNUG01000013">
    <property type="protein sequence ID" value="SEF12170.1"/>
    <property type="molecule type" value="Genomic_DNA"/>
</dbReference>
<feature type="binding site" evidence="7">
    <location>
        <position position="230"/>
    </location>
    <ligand>
        <name>Mg(2+)</name>
        <dbReference type="ChEBI" id="CHEBI:18420"/>
    </ligand>
</feature>
<feature type="transmembrane region" description="Helical" evidence="8">
    <location>
        <begin position="118"/>
        <end position="136"/>
    </location>
</feature>
<feature type="binding site" evidence="7">
    <location>
        <position position="169"/>
    </location>
    <ligand>
        <name>Mg(2+)</name>
        <dbReference type="ChEBI" id="CHEBI:18420"/>
    </ligand>
</feature>
<dbReference type="CDD" id="cd06853">
    <property type="entry name" value="GT_WecA_like"/>
    <property type="match status" value="1"/>
</dbReference>
<dbReference type="PANTHER" id="PTHR22926">
    <property type="entry name" value="PHOSPHO-N-ACETYLMURAMOYL-PENTAPEPTIDE-TRANSFERASE"/>
    <property type="match status" value="1"/>
</dbReference>
<feature type="transmembrane region" description="Helical" evidence="8">
    <location>
        <begin position="202"/>
        <end position="220"/>
    </location>
</feature>
<dbReference type="GO" id="GO:0071555">
    <property type="term" value="P:cell wall organization"/>
    <property type="evidence" value="ECO:0007669"/>
    <property type="project" value="TreeGrafter"/>
</dbReference>
<organism evidence="9 10">
    <name type="scientific">Salinimicrobium catena</name>
    <dbReference type="NCBI Taxonomy" id="390640"/>
    <lineage>
        <taxon>Bacteria</taxon>
        <taxon>Pseudomonadati</taxon>
        <taxon>Bacteroidota</taxon>
        <taxon>Flavobacteriia</taxon>
        <taxon>Flavobacteriales</taxon>
        <taxon>Flavobacteriaceae</taxon>
        <taxon>Salinimicrobium</taxon>
    </lineage>
</organism>
<accession>A0A1H5PEQ4</accession>
<dbReference type="GO" id="GO:0044038">
    <property type="term" value="P:cell wall macromolecule biosynthetic process"/>
    <property type="evidence" value="ECO:0007669"/>
    <property type="project" value="TreeGrafter"/>
</dbReference>
<dbReference type="PANTHER" id="PTHR22926:SF3">
    <property type="entry name" value="UNDECAPRENYL-PHOSPHATE ALPHA-N-ACETYLGLUCOSAMINYL 1-PHOSPHATE TRANSFERASE"/>
    <property type="match status" value="1"/>
</dbReference>
<feature type="transmembrane region" description="Helical" evidence="8">
    <location>
        <begin position="342"/>
        <end position="362"/>
    </location>
</feature>
<dbReference type="STRING" id="390640.SAMN04488034_11324"/>
<gene>
    <name evidence="9" type="ORF">SAMN04488034_11324</name>
</gene>
<evidence type="ECO:0000256" key="2">
    <source>
        <dbReference type="ARBA" id="ARBA00022475"/>
    </source>
</evidence>
<feature type="transmembrane region" description="Helical" evidence="8">
    <location>
        <begin position="177"/>
        <end position="196"/>
    </location>
</feature>
<sequence>MNILDQEVILEFFRSHYELFIGSVFLITFALTYYLIPKVIWVSNQKDLMATVNAGSVHKTAVPAFGGVAFFISLMLVLSIVQTMRLSFEGNHLIAAITLLFMVGLRDDMVESSAKVKLLGQMTAAMFLIFSPALALENLHGFLGVHAIHPLMGLFIKLFIVIALINAYNLIDGIDGLAGATGMIISATFGFIFYTTGHSFDLLVSISILGVLAAFLRFNFSRKKKIFMGDSGSMVIGLLLAFLSVKFIGMKPQANLMAEGYSPANRLLFLACILFIPIFDTLRVVAVRVKNGSRLFKADRNHSYHVLLDLGLSHRKASLVMGLMNLGVIVFFLQFSRMLPHLWLAGLVFSFYASAFGLFAILKNIAVRKMAVTSKVVTE</sequence>
<keyword evidence="2" id="KW-1003">Cell membrane</keyword>
<evidence type="ECO:0000256" key="3">
    <source>
        <dbReference type="ARBA" id="ARBA00022679"/>
    </source>
</evidence>
<dbReference type="Pfam" id="PF00953">
    <property type="entry name" value="Glycos_transf_4"/>
    <property type="match status" value="1"/>
</dbReference>
<proteinExistence type="predicted"/>
<keyword evidence="7" id="KW-0460">Magnesium</keyword>
<feature type="transmembrane region" description="Helical" evidence="8">
    <location>
        <begin position="317"/>
        <end position="336"/>
    </location>
</feature>
<feature type="transmembrane region" description="Helical" evidence="8">
    <location>
        <begin position="20"/>
        <end position="41"/>
    </location>
</feature>
<keyword evidence="10" id="KW-1185">Reference proteome</keyword>
<evidence type="ECO:0000313" key="10">
    <source>
        <dbReference type="Proteomes" id="UP000199448"/>
    </source>
</evidence>
<dbReference type="InterPro" id="IPR000715">
    <property type="entry name" value="Glycosyl_transferase_4"/>
</dbReference>
<dbReference type="AlphaFoldDB" id="A0A1H5PEQ4"/>
<protein>
    <submittedName>
        <fullName evidence="9">UDP-N-acetylmuramyl pentapeptide phosphotransferase/UDP-N-acetylglucosamine-1-phosphate transferase</fullName>
    </submittedName>
</protein>
<comment type="subcellular location">
    <subcellularLocation>
        <location evidence="1">Cell membrane</location>
        <topology evidence="1">Multi-pass membrane protein</topology>
    </subcellularLocation>
</comment>
<keyword evidence="3 9" id="KW-0808">Transferase</keyword>
<keyword evidence="6 8" id="KW-0472">Membrane</keyword>
<dbReference type="InterPro" id="IPR018480">
    <property type="entry name" value="PNAcMuramoyl-5peptid_Trfase_CS"/>
</dbReference>
<evidence type="ECO:0000256" key="4">
    <source>
        <dbReference type="ARBA" id="ARBA00022692"/>
    </source>
</evidence>
<reference evidence="9 10" key="1">
    <citation type="submission" date="2016-10" db="EMBL/GenBank/DDBJ databases">
        <authorList>
            <person name="de Groot N.N."/>
        </authorList>
    </citation>
    <scope>NUCLEOTIDE SEQUENCE [LARGE SCALE GENOMIC DNA]</scope>
    <source>
        <strain evidence="9 10">DSM 23553</strain>
    </source>
</reference>
<evidence type="ECO:0000256" key="8">
    <source>
        <dbReference type="SAM" id="Phobius"/>
    </source>
</evidence>
<dbReference type="GO" id="GO:0005886">
    <property type="term" value="C:plasma membrane"/>
    <property type="evidence" value="ECO:0007669"/>
    <property type="project" value="UniProtKB-SubCell"/>
</dbReference>
<dbReference type="OrthoDB" id="662756at2"/>
<dbReference type="GO" id="GO:0016780">
    <property type="term" value="F:phosphotransferase activity, for other substituted phosphate groups"/>
    <property type="evidence" value="ECO:0007669"/>
    <property type="project" value="InterPro"/>
</dbReference>
<feature type="transmembrane region" description="Helical" evidence="8">
    <location>
        <begin position="62"/>
        <end position="84"/>
    </location>
</feature>
<name>A0A1H5PEQ4_9FLAO</name>
<dbReference type="Proteomes" id="UP000199448">
    <property type="component" value="Unassembled WGS sequence"/>
</dbReference>
<feature type="transmembrane region" description="Helical" evidence="8">
    <location>
        <begin position="142"/>
        <end position="165"/>
    </location>
</feature>
<evidence type="ECO:0000256" key="6">
    <source>
        <dbReference type="ARBA" id="ARBA00023136"/>
    </source>
</evidence>
<dbReference type="GO" id="GO:0046872">
    <property type="term" value="F:metal ion binding"/>
    <property type="evidence" value="ECO:0007669"/>
    <property type="project" value="UniProtKB-KW"/>
</dbReference>